<dbReference type="InterPro" id="IPR011335">
    <property type="entry name" value="Restrct_endonuc-II-like"/>
</dbReference>
<dbReference type="PANTHER" id="PTHR43566:SF2">
    <property type="entry name" value="DUF4143 DOMAIN-CONTAINING PROTEIN"/>
    <property type="match status" value="1"/>
</dbReference>
<evidence type="ECO:0000259" key="1">
    <source>
        <dbReference type="Pfam" id="PF13635"/>
    </source>
</evidence>
<protein>
    <recommendedName>
        <fullName evidence="1">DUF4143 domain-containing protein</fullName>
    </recommendedName>
</protein>
<proteinExistence type="predicted"/>
<name>A0A645H9I8_9ZZZZ</name>
<sequence length="156" mass="17733">MLEGLGIIYLLRPYSNNALKRLSKPSKLYFCDSGLCSHLSMWLTPETLLHGAASGHFFENYVVTEILKSYSYSKSKANMTYYRDANAKEIDLFIEKNNLIHPLEIKKSANPDRREIKKFAVLEKANVEVGNGGIICMCEEVIPIDHKNCFIPCNLI</sequence>
<gene>
    <name evidence="2" type="ORF">SDC9_182671</name>
</gene>
<dbReference type="Pfam" id="PF13635">
    <property type="entry name" value="DUF4143"/>
    <property type="match status" value="1"/>
</dbReference>
<dbReference type="InterPro" id="IPR025420">
    <property type="entry name" value="DUF4143"/>
</dbReference>
<comment type="caution">
    <text evidence="2">The sequence shown here is derived from an EMBL/GenBank/DDBJ whole genome shotgun (WGS) entry which is preliminary data.</text>
</comment>
<organism evidence="2">
    <name type="scientific">bioreactor metagenome</name>
    <dbReference type="NCBI Taxonomy" id="1076179"/>
    <lineage>
        <taxon>unclassified sequences</taxon>
        <taxon>metagenomes</taxon>
        <taxon>ecological metagenomes</taxon>
    </lineage>
</organism>
<dbReference type="EMBL" id="VSSQ01088595">
    <property type="protein sequence ID" value="MPN35176.1"/>
    <property type="molecule type" value="Genomic_DNA"/>
</dbReference>
<dbReference type="AlphaFoldDB" id="A0A645H9I8"/>
<reference evidence="2" key="1">
    <citation type="submission" date="2019-08" db="EMBL/GenBank/DDBJ databases">
        <authorList>
            <person name="Kucharzyk K."/>
            <person name="Murdoch R.W."/>
            <person name="Higgins S."/>
            <person name="Loffler F."/>
        </authorList>
    </citation>
    <scope>NUCLEOTIDE SEQUENCE</scope>
</reference>
<feature type="domain" description="DUF4143" evidence="1">
    <location>
        <begin position="2"/>
        <end position="108"/>
    </location>
</feature>
<dbReference type="PANTHER" id="PTHR43566">
    <property type="entry name" value="CONSERVED PROTEIN"/>
    <property type="match status" value="1"/>
</dbReference>
<accession>A0A645H9I8</accession>
<dbReference type="SUPFAM" id="SSF52980">
    <property type="entry name" value="Restriction endonuclease-like"/>
    <property type="match status" value="1"/>
</dbReference>
<evidence type="ECO:0000313" key="2">
    <source>
        <dbReference type="EMBL" id="MPN35176.1"/>
    </source>
</evidence>